<dbReference type="GO" id="GO:0043596">
    <property type="term" value="C:nuclear replication fork"/>
    <property type="evidence" value="ECO:0007669"/>
    <property type="project" value="TreeGrafter"/>
</dbReference>
<keyword evidence="4" id="KW-0479">Metal-binding</keyword>
<evidence type="ECO:0000313" key="11">
    <source>
        <dbReference type="EMBL" id="EDO17880.1"/>
    </source>
</evidence>
<dbReference type="InterPro" id="IPR012340">
    <property type="entry name" value="NA-bd_OB-fold"/>
</dbReference>
<dbReference type="GO" id="GO:1902969">
    <property type="term" value="P:mitotic DNA replication"/>
    <property type="evidence" value="ECO:0007669"/>
    <property type="project" value="EnsemblFungi"/>
</dbReference>
<feature type="compositionally biased region" description="Basic and acidic residues" evidence="8">
    <location>
        <begin position="1"/>
        <end position="12"/>
    </location>
</feature>
<dbReference type="InterPro" id="IPR015408">
    <property type="entry name" value="Znf_Mcm10/DnaG"/>
</dbReference>
<feature type="domain" description="MCM10 OB-fold" evidence="10">
    <location>
        <begin position="159"/>
        <end position="271"/>
    </location>
</feature>
<evidence type="ECO:0000256" key="8">
    <source>
        <dbReference type="SAM" id="MobiDB-lite"/>
    </source>
</evidence>
<dbReference type="AlphaFoldDB" id="A7TIT8"/>
<keyword evidence="5" id="KW-0863">Zinc-finger</keyword>
<evidence type="ECO:0000256" key="4">
    <source>
        <dbReference type="ARBA" id="ARBA00022723"/>
    </source>
</evidence>
<keyword evidence="6" id="KW-0862">Zinc</keyword>
<dbReference type="GO" id="GO:0008270">
    <property type="term" value="F:zinc ion binding"/>
    <property type="evidence" value="ECO:0007669"/>
    <property type="project" value="UniProtKB-KW"/>
</dbReference>
<feature type="compositionally biased region" description="Acidic residues" evidence="8">
    <location>
        <begin position="82"/>
        <end position="91"/>
    </location>
</feature>
<dbReference type="OrthoDB" id="273123at2759"/>
<dbReference type="eggNOG" id="KOG3056">
    <property type="taxonomic scope" value="Eukaryota"/>
</dbReference>
<dbReference type="FunFam" id="2.40.50.140:FF:000368">
    <property type="entry name" value="Mcm10p"/>
    <property type="match status" value="1"/>
</dbReference>
<dbReference type="SUPFAM" id="SSF50249">
    <property type="entry name" value="Nucleic acid-binding proteins"/>
    <property type="match status" value="1"/>
</dbReference>
<dbReference type="PhylomeDB" id="A7TIT8"/>
<evidence type="ECO:0000256" key="1">
    <source>
        <dbReference type="ARBA" id="ARBA00004123"/>
    </source>
</evidence>
<evidence type="ECO:0000259" key="10">
    <source>
        <dbReference type="Pfam" id="PF22379"/>
    </source>
</evidence>
<dbReference type="RefSeq" id="XP_001645738.1">
    <property type="nucleotide sequence ID" value="XM_001645688.1"/>
</dbReference>
<accession>A7TIT8</accession>
<dbReference type="KEGG" id="vpo:Kpol_1043p71"/>
<dbReference type="InParanoid" id="A7TIT8"/>
<evidence type="ECO:0000256" key="5">
    <source>
        <dbReference type="ARBA" id="ARBA00022771"/>
    </source>
</evidence>
<sequence>MNDPREHAKEDLYSNLSSDEGEQDEISEQLKAIERQKQDLLERLKKKKERKSKLDPNFVQVPSSPKKSRVVELKPTSKPIDNNEEEEEENPNEVALMTKDDSNYGTTSYFMEKFYNSKKDHERKVVAYSSMMSSRVHTFSGTGSKKEFKPTDVDELDQYSNLWLRSRYIPVDELNLMLLDIKILRLPKLFAKVRPPKFTEPQYSNWVVTGIITSKDDIKYTSSSKPTKYFKFTISDFQHNLDVFIFGVKGVEKYYNLRVGDVVAILNPEILPWRPSENSGGSGSTIKSFNLRISHKFDCILEIGASRDLGWCPIPNASKNTLCKTPINKSKEDKCQYHREIQFRKTTSNRVELSGTYALGAPTKVDARPALYQNRGTSNNSRVQKSYNMVSDSHYQKRKDSNKLETRMHHFSTMNSAKAFFDEDFQNPDILNNLDSKRRKIKDSKMERNLVKALKNTVDKESKNFKNLKNATQATLQTGILQRLGFDPTGGKLSSVIRNSNSETEVTNKYQMEKKEALDDLMTFRKDTVNLKPSKDDLIKRRIDRQRNWKKLFGKQQSSIDNNDDSGSDLKILHNSSTKDQKYQL</sequence>
<keyword evidence="7" id="KW-0539">Nucleus</keyword>
<name>A7TIT8_VANPO</name>
<dbReference type="InterPro" id="IPR040184">
    <property type="entry name" value="Mcm10"/>
</dbReference>
<evidence type="ECO:0000256" key="7">
    <source>
        <dbReference type="ARBA" id="ARBA00023242"/>
    </source>
</evidence>
<dbReference type="OMA" id="FFDEKFQ"/>
<feature type="domain" description="Zinc finger Mcm10/DnaG-type" evidence="9">
    <location>
        <begin position="304"/>
        <end position="350"/>
    </location>
</feature>
<protein>
    <submittedName>
        <fullName evidence="11">Uncharacterized protein</fullName>
    </submittedName>
</protein>
<dbReference type="GO" id="GO:0000781">
    <property type="term" value="C:chromosome, telomeric region"/>
    <property type="evidence" value="ECO:0007669"/>
    <property type="project" value="GOC"/>
</dbReference>
<dbReference type="PANTHER" id="PTHR13454">
    <property type="entry name" value="PROTEIN MCM10 HOMOLOG"/>
    <property type="match status" value="1"/>
</dbReference>
<evidence type="ECO:0000259" key="9">
    <source>
        <dbReference type="Pfam" id="PF09329"/>
    </source>
</evidence>
<dbReference type="HOGENOM" id="CLU_036499_0_0_1"/>
<dbReference type="Pfam" id="PF22379">
    <property type="entry name" value="OB_MCM10"/>
    <property type="match status" value="1"/>
</dbReference>
<evidence type="ECO:0000313" key="12">
    <source>
        <dbReference type="Proteomes" id="UP000000267"/>
    </source>
</evidence>
<dbReference type="InterPro" id="IPR055065">
    <property type="entry name" value="OB_MCM10"/>
</dbReference>
<proteinExistence type="inferred from homology"/>
<evidence type="ECO:0000256" key="3">
    <source>
        <dbReference type="ARBA" id="ARBA00022705"/>
    </source>
</evidence>
<evidence type="ECO:0000256" key="2">
    <source>
        <dbReference type="ARBA" id="ARBA00009679"/>
    </source>
</evidence>
<keyword evidence="12" id="KW-1185">Reference proteome</keyword>
<comment type="subcellular location">
    <subcellularLocation>
        <location evidence="1">Nucleus</location>
    </subcellularLocation>
</comment>
<keyword evidence="3" id="KW-0235">DNA replication</keyword>
<evidence type="ECO:0000256" key="6">
    <source>
        <dbReference type="ARBA" id="ARBA00022833"/>
    </source>
</evidence>
<reference evidence="11 12" key="1">
    <citation type="journal article" date="2007" name="Proc. Natl. Acad. Sci. U.S.A.">
        <title>Independent sorting-out of thousands of duplicated gene pairs in two yeast species descended from a whole-genome duplication.</title>
        <authorList>
            <person name="Scannell D.R."/>
            <person name="Frank A.C."/>
            <person name="Conant G.C."/>
            <person name="Byrne K.P."/>
            <person name="Woolfit M."/>
            <person name="Wolfe K.H."/>
        </authorList>
    </citation>
    <scope>NUCLEOTIDE SEQUENCE [LARGE SCALE GENOMIC DNA]</scope>
    <source>
        <strain evidence="12">ATCC 22028 / DSM 70294 / BCRC 21397 / CBS 2163 / NBRC 10782 / NRRL Y-8283 / UCD 57-17</strain>
    </source>
</reference>
<feature type="region of interest" description="Disordered" evidence="8">
    <location>
        <begin position="45"/>
        <end position="91"/>
    </location>
</feature>
<dbReference type="PANTHER" id="PTHR13454:SF11">
    <property type="entry name" value="PROTEIN MCM10 HOMOLOG"/>
    <property type="match status" value="1"/>
</dbReference>
<dbReference type="GO" id="GO:0003688">
    <property type="term" value="F:DNA replication origin binding"/>
    <property type="evidence" value="ECO:0007669"/>
    <property type="project" value="EnsemblFungi"/>
</dbReference>
<dbReference type="GO" id="GO:0031509">
    <property type="term" value="P:subtelomeric heterochromatin formation"/>
    <property type="evidence" value="ECO:0007669"/>
    <property type="project" value="EnsemblFungi"/>
</dbReference>
<dbReference type="GO" id="GO:0006271">
    <property type="term" value="P:DNA strand elongation involved in DNA replication"/>
    <property type="evidence" value="ECO:0007669"/>
    <property type="project" value="EnsemblFungi"/>
</dbReference>
<feature type="region of interest" description="Disordered" evidence="8">
    <location>
        <begin position="1"/>
        <end position="27"/>
    </location>
</feature>
<comment type="similarity">
    <text evidence="2">Belongs to the MCM10 family.</text>
</comment>
<dbReference type="GO" id="GO:0006270">
    <property type="term" value="P:DNA replication initiation"/>
    <property type="evidence" value="ECO:0007669"/>
    <property type="project" value="EnsemblFungi"/>
</dbReference>
<dbReference type="Proteomes" id="UP000000267">
    <property type="component" value="Unassembled WGS sequence"/>
</dbReference>
<dbReference type="Gene3D" id="2.40.50.140">
    <property type="entry name" value="Nucleic acid-binding proteins"/>
    <property type="match status" value="1"/>
</dbReference>
<dbReference type="FunCoup" id="A7TIT8">
    <property type="interactions" value="63"/>
</dbReference>
<organism evidence="12">
    <name type="scientific">Vanderwaltozyma polyspora (strain ATCC 22028 / DSM 70294 / BCRC 21397 / CBS 2163 / NBRC 10782 / NRRL Y-8283 / UCD 57-17)</name>
    <name type="common">Kluyveromyces polysporus</name>
    <dbReference type="NCBI Taxonomy" id="436907"/>
    <lineage>
        <taxon>Eukaryota</taxon>
        <taxon>Fungi</taxon>
        <taxon>Dikarya</taxon>
        <taxon>Ascomycota</taxon>
        <taxon>Saccharomycotina</taxon>
        <taxon>Saccharomycetes</taxon>
        <taxon>Saccharomycetales</taxon>
        <taxon>Saccharomycetaceae</taxon>
        <taxon>Vanderwaltozyma</taxon>
    </lineage>
</organism>
<dbReference type="GO" id="GO:0003697">
    <property type="term" value="F:single-stranded DNA binding"/>
    <property type="evidence" value="ECO:0007669"/>
    <property type="project" value="EnsemblFungi"/>
</dbReference>
<dbReference type="STRING" id="436907.A7TIT8"/>
<dbReference type="GO" id="GO:0030466">
    <property type="term" value="P:silent mating-type cassette heterochromatin formation"/>
    <property type="evidence" value="ECO:0007669"/>
    <property type="project" value="EnsemblFungi"/>
</dbReference>
<dbReference type="GO" id="GO:0000727">
    <property type="term" value="P:double-strand break repair via break-induced replication"/>
    <property type="evidence" value="ECO:0007669"/>
    <property type="project" value="EnsemblFungi"/>
</dbReference>
<gene>
    <name evidence="11" type="ORF">Kpol_1043p71</name>
</gene>
<dbReference type="GeneID" id="5546133"/>
<feature type="region of interest" description="Disordered" evidence="8">
    <location>
        <begin position="554"/>
        <end position="585"/>
    </location>
</feature>
<dbReference type="Pfam" id="PF09329">
    <property type="entry name" value="zf-primase"/>
    <property type="match status" value="1"/>
</dbReference>
<dbReference type="EMBL" id="DS480397">
    <property type="protein sequence ID" value="EDO17880.1"/>
    <property type="molecule type" value="Genomic_DNA"/>
</dbReference>